<dbReference type="InParanoid" id="D6TVG4"/>
<proteinExistence type="predicted"/>
<gene>
    <name evidence="1" type="ORF">Krac_6577</name>
</gene>
<comment type="caution">
    <text evidence="1">The sequence shown here is derived from an EMBL/GenBank/DDBJ whole genome shotgun (WGS) entry which is preliminary data.</text>
</comment>
<evidence type="ECO:0000313" key="1">
    <source>
        <dbReference type="EMBL" id="EFH85367.1"/>
    </source>
</evidence>
<protein>
    <submittedName>
        <fullName evidence="1">Uncharacterized protein</fullName>
    </submittedName>
</protein>
<dbReference type="AlphaFoldDB" id="D6TVG4"/>
<reference evidence="1 2" key="1">
    <citation type="journal article" date="2011" name="Stand. Genomic Sci.">
        <title>Non-contiguous finished genome sequence and contextual data of the filamentous soil bacterium Ktedonobacter racemifer type strain (SOSP1-21).</title>
        <authorList>
            <person name="Chang Y.J."/>
            <person name="Land M."/>
            <person name="Hauser L."/>
            <person name="Chertkov O."/>
            <person name="Del Rio T.G."/>
            <person name="Nolan M."/>
            <person name="Copeland A."/>
            <person name="Tice H."/>
            <person name="Cheng J.F."/>
            <person name="Lucas S."/>
            <person name="Han C."/>
            <person name="Goodwin L."/>
            <person name="Pitluck S."/>
            <person name="Ivanova N."/>
            <person name="Ovchinikova G."/>
            <person name="Pati A."/>
            <person name="Chen A."/>
            <person name="Palaniappan K."/>
            <person name="Mavromatis K."/>
            <person name="Liolios K."/>
            <person name="Brettin T."/>
            <person name="Fiebig A."/>
            <person name="Rohde M."/>
            <person name="Abt B."/>
            <person name="Goker M."/>
            <person name="Detter J.C."/>
            <person name="Woyke T."/>
            <person name="Bristow J."/>
            <person name="Eisen J.A."/>
            <person name="Markowitz V."/>
            <person name="Hugenholtz P."/>
            <person name="Kyrpides N.C."/>
            <person name="Klenk H.P."/>
            <person name="Lapidus A."/>
        </authorList>
    </citation>
    <scope>NUCLEOTIDE SEQUENCE [LARGE SCALE GENOMIC DNA]</scope>
    <source>
        <strain evidence="2">DSM 44963</strain>
    </source>
</reference>
<dbReference type="EMBL" id="ADVG01000003">
    <property type="protein sequence ID" value="EFH85367.1"/>
    <property type="molecule type" value="Genomic_DNA"/>
</dbReference>
<dbReference type="Proteomes" id="UP000004508">
    <property type="component" value="Unassembled WGS sequence"/>
</dbReference>
<accession>D6TVG4</accession>
<dbReference type="STRING" id="485913.Krac_6577"/>
<organism evidence="1 2">
    <name type="scientific">Ktedonobacter racemifer DSM 44963</name>
    <dbReference type="NCBI Taxonomy" id="485913"/>
    <lineage>
        <taxon>Bacteria</taxon>
        <taxon>Bacillati</taxon>
        <taxon>Chloroflexota</taxon>
        <taxon>Ktedonobacteria</taxon>
        <taxon>Ktedonobacterales</taxon>
        <taxon>Ktedonobacteraceae</taxon>
        <taxon>Ktedonobacter</taxon>
    </lineage>
</organism>
<sequence length="45" mass="5320">MNKRVMQLLWRKAKAMEASELRKEEGLALRSLVGYAYRKHPSDEE</sequence>
<keyword evidence="2" id="KW-1185">Reference proteome</keyword>
<evidence type="ECO:0000313" key="2">
    <source>
        <dbReference type="Proteomes" id="UP000004508"/>
    </source>
</evidence>
<name>D6TVG4_KTERA</name>